<protein>
    <submittedName>
        <fullName evidence="2">Dehydrogenase</fullName>
    </submittedName>
</protein>
<organism evidence="2 3">
    <name type="scientific">Haloferax profundi</name>
    <dbReference type="NCBI Taxonomy" id="1544718"/>
    <lineage>
        <taxon>Archaea</taxon>
        <taxon>Methanobacteriati</taxon>
        <taxon>Methanobacteriota</taxon>
        <taxon>Stenosarchaea group</taxon>
        <taxon>Halobacteria</taxon>
        <taxon>Halobacteriales</taxon>
        <taxon>Haloferacaceae</taxon>
        <taxon>Haloferax</taxon>
    </lineage>
</organism>
<dbReference type="AlphaFoldDB" id="A0A0W1R3G0"/>
<evidence type="ECO:0000256" key="1">
    <source>
        <dbReference type="SAM" id="Phobius"/>
    </source>
</evidence>
<dbReference type="EMBL" id="LOPV01000711">
    <property type="protein sequence ID" value="KTG07662.1"/>
    <property type="molecule type" value="Genomic_DNA"/>
</dbReference>
<keyword evidence="3" id="KW-1185">Reference proteome</keyword>
<dbReference type="Proteomes" id="UP000053157">
    <property type="component" value="Unassembled WGS sequence"/>
</dbReference>
<proteinExistence type="predicted"/>
<evidence type="ECO:0000313" key="2">
    <source>
        <dbReference type="EMBL" id="KTG07662.1"/>
    </source>
</evidence>
<reference evidence="2 3" key="1">
    <citation type="submission" date="2015-12" db="EMBL/GenBank/DDBJ databases">
        <title>Haloferax profundi sp. nov. isolated from the Discovery deep brine-seawater interface in the Red Sea.</title>
        <authorList>
            <person name="Zhang G."/>
            <person name="Stingl U."/>
            <person name="Rashid M."/>
        </authorList>
    </citation>
    <scope>NUCLEOTIDE SEQUENCE [LARGE SCALE GENOMIC DNA]</scope>
    <source>
        <strain evidence="2 3">SB29</strain>
    </source>
</reference>
<sequence length="63" mass="6477">MLALAVGVVVVASYPVLSLVAATALVGLVAVARVLVARIERSSMKVSVPGFPVEVTVARTTRD</sequence>
<comment type="caution">
    <text evidence="2">The sequence shown here is derived from an EMBL/GenBank/DDBJ whole genome shotgun (WGS) entry which is preliminary data.</text>
</comment>
<evidence type="ECO:0000313" key="3">
    <source>
        <dbReference type="Proteomes" id="UP000053157"/>
    </source>
</evidence>
<gene>
    <name evidence="2" type="ORF">AUR66_04755</name>
</gene>
<keyword evidence="1" id="KW-0472">Membrane</keyword>
<name>A0A0W1R3G0_9EURY</name>
<feature type="transmembrane region" description="Helical" evidence="1">
    <location>
        <begin position="12"/>
        <end position="36"/>
    </location>
</feature>
<accession>A0A0W1R3G0</accession>
<keyword evidence="1" id="KW-0812">Transmembrane</keyword>
<keyword evidence="1" id="KW-1133">Transmembrane helix</keyword>